<dbReference type="EMBL" id="AYTF01000002">
    <property type="protein sequence ID" value="ESV62338.1"/>
    <property type="molecule type" value="Genomic_DNA"/>
</dbReference>
<comment type="caution">
    <text evidence="1">The sequence shown here is derived from an EMBL/GenBank/DDBJ whole genome shotgun (WGS) entry which is preliminary data.</text>
</comment>
<organism evidence="1 2">
    <name type="scientific">Mycobacteroides abscessus MAB_091912_2446</name>
    <dbReference type="NCBI Taxonomy" id="1335414"/>
    <lineage>
        <taxon>Bacteria</taxon>
        <taxon>Bacillati</taxon>
        <taxon>Actinomycetota</taxon>
        <taxon>Actinomycetes</taxon>
        <taxon>Mycobacteriales</taxon>
        <taxon>Mycobacteriaceae</taxon>
        <taxon>Mycobacteroides</taxon>
        <taxon>Mycobacteroides abscessus</taxon>
    </lineage>
</organism>
<dbReference type="Proteomes" id="UP000018502">
    <property type="component" value="Unassembled WGS sequence"/>
</dbReference>
<accession>A0A829MD94</accession>
<gene>
    <name evidence="1" type="ORF">L833_4743</name>
</gene>
<protein>
    <submittedName>
        <fullName evidence="1">Putative bacteriophage protein</fullName>
    </submittedName>
</protein>
<proteinExistence type="predicted"/>
<dbReference type="AlphaFoldDB" id="A0A829MD94"/>
<sequence>MAGVTGWWAETFIETTGATLTLTGGRPQITATQDNHISPTPAVITVTGGRPSVDGPPIQPTPAHLTITGGEPIIRVGNVVAPTAAGLTITGGTPSIVQSQNNIVSPAGASVTITGGRPVVTAGPIVTPTAAAVTVTGGTPSLAAQIAPTPATVTITGGRPSIDVRYPPPAASLTITGGRPVIDTRVAPAGASVTITGGTPVVTTIHTVSFVGANGNASSSVTIPTHQVGDLIVLFAYNPFSTSAPTKPSAGGTVPNYTYIDNANSGSGSGCATAYFKATATNTTSGSWGSASHMIAVVIRDQNASSPIGGHAQAAGTGASSTAPSVTLTHTDGSSVLLHFHGHASLGASGWDAAPAGYTRQASSGSAFGSASAFNTKNVTTTDGSVAQTGGQSGQNYAAATVEIIN</sequence>
<evidence type="ECO:0000313" key="1">
    <source>
        <dbReference type="EMBL" id="ESV62338.1"/>
    </source>
</evidence>
<name>A0A829MD94_9MYCO</name>
<evidence type="ECO:0000313" key="2">
    <source>
        <dbReference type="Proteomes" id="UP000018502"/>
    </source>
</evidence>
<reference evidence="1 2" key="1">
    <citation type="journal article" date="2014" name="Emerg. Infect. Dis.">
        <title>High-level Relatedness among Mycobacterium abscessus subsp. massiliense Strains from Widely Separated Outbreaks.</title>
        <authorList>
            <person name="Tettelin H."/>
            <person name="Davidson R.M."/>
            <person name="Agrawal S."/>
            <person name="Aitken M.L."/>
            <person name="Shallom S."/>
            <person name="Hasan N.A."/>
            <person name="Strong M."/>
            <person name="Nogueira de Moura V.C."/>
            <person name="De Groote M.A."/>
            <person name="Duarte R.S."/>
            <person name="Hine E."/>
            <person name="Parankush S."/>
            <person name="Su Q."/>
            <person name="Daugherty S.C."/>
            <person name="Fraser C.M."/>
            <person name="Brown-Elliott B.A."/>
            <person name="Wallace R.J.Jr."/>
            <person name="Holland S.M."/>
            <person name="Sampaio E.P."/>
            <person name="Olivier K.N."/>
            <person name="Jackson M."/>
            <person name="Zelazny A.M."/>
        </authorList>
    </citation>
    <scope>NUCLEOTIDE SEQUENCE [LARGE SCALE GENOMIC DNA]</scope>
    <source>
        <strain evidence="1 2">MAB_091912_2446</strain>
    </source>
</reference>